<dbReference type="Proteomes" id="UP001054925">
    <property type="component" value="Unassembled WGS sequence"/>
</dbReference>
<keyword evidence="1" id="KW-0443">Lipid metabolism</keyword>
<evidence type="ECO:0000313" key="5">
    <source>
        <dbReference type="Proteomes" id="UP001054925"/>
    </source>
</evidence>
<protein>
    <submittedName>
        <fullName evidence="4">Alpha-beta hydrolase esterase</fullName>
    </submittedName>
</protein>
<keyword evidence="4" id="KW-0378">Hydrolase</keyword>
<dbReference type="InterPro" id="IPR037483">
    <property type="entry name" value="YjjU-like"/>
</dbReference>
<dbReference type="SUPFAM" id="SSF52151">
    <property type="entry name" value="FabD/lysophospholipase-like"/>
    <property type="match status" value="1"/>
</dbReference>
<comment type="caution">
    <text evidence="4">The sequence shown here is derived from an EMBL/GenBank/DDBJ whole genome shotgun (WGS) entry which is preliminary data.</text>
</comment>
<evidence type="ECO:0000259" key="3">
    <source>
        <dbReference type="Pfam" id="PF19890"/>
    </source>
</evidence>
<organism evidence="4 5">
    <name type="scientific">Corynebacterium ammoniagenes</name>
    <name type="common">Brevibacterium ammoniagenes</name>
    <dbReference type="NCBI Taxonomy" id="1697"/>
    <lineage>
        <taxon>Bacteria</taxon>
        <taxon>Bacillati</taxon>
        <taxon>Actinomycetota</taxon>
        <taxon>Actinomycetes</taxon>
        <taxon>Mycobacteriales</taxon>
        <taxon>Corynebacteriaceae</taxon>
        <taxon>Corynebacterium</taxon>
    </lineage>
</organism>
<name>A0AAV5G5V8_CORAM</name>
<dbReference type="CDD" id="cd07208">
    <property type="entry name" value="Pat_hypo_Ecoli_yjju_like"/>
    <property type="match status" value="1"/>
</dbReference>
<evidence type="ECO:0000259" key="2">
    <source>
        <dbReference type="Pfam" id="PF01734"/>
    </source>
</evidence>
<dbReference type="Pfam" id="PF19890">
    <property type="entry name" value="DUF6363"/>
    <property type="match status" value="1"/>
</dbReference>
<dbReference type="GO" id="GO:0006629">
    <property type="term" value="P:lipid metabolic process"/>
    <property type="evidence" value="ECO:0007669"/>
    <property type="project" value="UniProtKB-KW"/>
</dbReference>
<proteinExistence type="predicted"/>
<dbReference type="Pfam" id="PF01734">
    <property type="entry name" value="Patatin"/>
    <property type="match status" value="1"/>
</dbReference>
<dbReference type="AlphaFoldDB" id="A0AAV5G5V8"/>
<accession>A0AAV5G5V8</accession>
<feature type="domain" description="DUF6363" evidence="3">
    <location>
        <begin position="200"/>
        <end position="272"/>
    </location>
</feature>
<reference evidence="4" key="1">
    <citation type="submission" date="2021-12" db="EMBL/GenBank/DDBJ databases">
        <title>Draft genome sequence of Corynebacterium ammoniagenes strain T-723.</title>
        <authorList>
            <person name="Matsuzawa M."/>
            <person name="Hiratani M."/>
            <person name="Abe I."/>
            <person name="Tsuji Y."/>
            <person name="Nakamura J."/>
        </authorList>
    </citation>
    <scope>NUCLEOTIDE SEQUENCE</scope>
    <source>
        <strain evidence="4">T-723</strain>
    </source>
</reference>
<dbReference type="GO" id="GO:0016787">
    <property type="term" value="F:hydrolase activity"/>
    <property type="evidence" value="ECO:0007669"/>
    <property type="project" value="UniProtKB-KW"/>
</dbReference>
<dbReference type="InterPro" id="IPR016035">
    <property type="entry name" value="Acyl_Trfase/lysoPLipase"/>
</dbReference>
<dbReference type="EMBL" id="BQKK01000002">
    <property type="protein sequence ID" value="GJN42647.1"/>
    <property type="molecule type" value="Genomic_DNA"/>
</dbReference>
<feature type="domain" description="PNPLA" evidence="2">
    <location>
        <begin position="10"/>
        <end position="154"/>
    </location>
</feature>
<evidence type="ECO:0000256" key="1">
    <source>
        <dbReference type="ARBA" id="ARBA00023098"/>
    </source>
</evidence>
<sequence>MRNSYTSACVKTLIDQGVEFGWVGGVSAGASHTVNFLSLDSFRAVQSFVDFANSPSFGGLGSMLRGTGYFNAEYIYERAADQDLPFDFDTFSNNPAQCNLSAVNALTGETVVWTREDFEREEDLFMRVRASSTLPLIMPMRYISGVPYVDGAMGESGGIVIDEAEKAGFKKFLFVGTKPRGFVRPEVKRKAGLRRFFRKYPQIAESMIVRPARYNQSKQRLLELEKQGQAQLFFPEDMQVTSTERNVMKLRSNYEAGKRQMYSEWPAWKEFLLG</sequence>
<gene>
    <name evidence="4" type="ORF">CAT723_11260</name>
</gene>
<dbReference type="Gene3D" id="3.40.1090.10">
    <property type="entry name" value="Cytosolic phospholipase A2 catalytic domain"/>
    <property type="match status" value="1"/>
</dbReference>
<dbReference type="InterPro" id="IPR045943">
    <property type="entry name" value="DUF6363"/>
</dbReference>
<evidence type="ECO:0000313" key="4">
    <source>
        <dbReference type="EMBL" id="GJN42647.1"/>
    </source>
</evidence>
<dbReference type="InterPro" id="IPR002641">
    <property type="entry name" value="PNPLA_dom"/>
</dbReference>